<accession>X0VHC6</accession>
<gene>
    <name evidence="1" type="ORF">S01H1_54494</name>
</gene>
<protein>
    <submittedName>
        <fullName evidence="1">Uncharacterized protein</fullName>
    </submittedName>
</protein>
<sequence length="182" mass="19983">MNILEIPLIVRIRRNHALEHATIHVLTQHNPQRRLVGRTTAHGFFLYGEVETEEVAAAVSEALVRLQRGEHSLAVHPRCGTNLATAGVLAGLSSFVAMSGRSKTSARLRRAQSRRSVEPSRLAKLPQIILATTIAVIAAQPLGLALQKHVTTLPEVEGVTIEEITRQERGQVVVHQVRIKSQ</sequence>
<dbReference type="AlphaFoldDB" id="X0VHC6"/>
<proteinExistence type="predicted"/>
<name>X0VHC6_9ZZZZ</name>
<reference evidence="1" key="1">
    <citation type="journal article" date="2014" name="Front. Microbiol.">
        <title>High frequency of phylogenetically diverse reductive dehalogenase-homologous genes in deep subseafloor sedimentary metagenomes.</title>
        <authorList>
            <person name="Kawai M."/>
            <person name="Futagami T."/>
            <person name="Toyoda A."/>
            <person name="Takaki Y."/>
            <person name="Nishi S."/>
            <person name="Hori S."/>
            <person name="Arai W."/>
            <person name="Tsubouchi T."/>
            <person name="Morono Y."/>
            <person name="Uchiyama I."/>
            <person name="Ito T."/>
            <person name="Fujiyama A."/>
            <person name="Inagaki F."/>
            <person name="Takami H."/>
        </authorList>
    </citation>
    <scope>NUCLEOTIDE SEQUENCE</scope>
    <source>
        <strain evidence="1">Expedition CK06-06</strain>
    </source>
</reference>
<dbReference type="Pfam" id="PF19928">
    <property type="entry name" value="DUF6391"/>
    <property type="match status" value="1"/>
</dbReference>
<dbReference type="EMBL" id="BARS01035364">
    <property type="protein sequence ID" value="GAG17709.1"/>
    <property type="molecule type" value="Genomic_DNA"/>
</dbReference>
<comment type="caution">
    <text evidence="1">The sequence shown here is derived from an EMBL/GenBank/DDBJ whole genome shotgun (WGS) entry which is preliminary data.</text>
</comment>
<organism evidence="1">
    <name type="scientific">marine sediment metagenome</name>
    <dbReference type="NCBI Taxonomy" id="412755"/>
    <lineage>
        <taxon>unclassified sequences</taxon>
        <taxon>metagenomes</taxon>
        <taxon>ecological metagenomes</taxon>
    </lineage>
</organism>
<evidence type="ECO:0000313" key="1">
    <source>
        <dbReference type="EMBL" id="GAG17709.1"/>
    </source>
</evidence>